<evidence type="ECO:0000313" key="2">
    <source>
        <dbReference type="Proteomes" id="UP000242818"/>
    </source>
</evidence>
<dbReference type="EMBL" id="FMAR01000005">
    <property type="protein sequence ID" value="SCC24785.1"/>
    <property type="molecule type" value="Genomic_DNA"/>
</dbReference>
<organism evidence="1 2">
    <name type="scientific">Chitinophaga costaii</name>
    <dbReference type="NCBI Taxonomy" id="1335309"/>
    <lineage>
        <taxon>Bacteria</taxon>
        <taxon>Pseudomonadati</taxon>
        <taxon>Bacteroidota</taxon>
        <taxon>Chitinophagia</taxon>
        <taxon>Chitinophagales</taxon>
        <taxon>Chitinophagaceae</taxon>
        <taxon>Chitinophaga</taxon>
    </lineage>
</organism>
<proteinExistence type="predicted"/>
<dbReference type="AlphaFoldDB" id="A0A1C4D056"/>
<sequence length="123" mass="14597">MKQIVDQINERIRQLEFADAYIYSFCKNVLSIAVSQDFFYYHNFLIKFTNVFAMDCKFSWSVDASINREMIELIEGADADIINLKYHVEIGNYIFRITTEDLDQFYIAAEEIELVDVVVKYYE</sequence>
<evidence type="ECO:0000313" key="1">
    <source>
        <dbReference type="EMBL" id="SCC24785.1"/>
    </source>
</evidence>
<gene>
    <name evidence="1" type="ORF">GA0116948_1052</name>
</gene>
<keyword evidence="2" id="KW-1185">Reference proteome</keyword>
<reference evidence="1 2" key="1">
    <citation type="submission" date="2016-08" db="EMBL/GenBank/DDBJ databases">
        <authorList>
            <person name="Seilhamer J.J."/>
        </authorList>
    </citation>
    <scope>NUCLEOTIDE SEQUENCE [LARGE SCALE GENOMIC DNA]</scope>
    <source>
        <strain evidence="1 2">A37T2</strain>
    </source>
</reference>
<dbReference type="STRING" id="1335309.GA0116948_1052"/>
<dbReference type="OrthoDB" id="2083326at2"/>
<dbReference type="Proteomes" id="UP000242818">
    <property type="component" value="Unassembled WGS sequence"/>
</dbReference>
<protein>
    <submittedName>
        <fullName evidence="1">Uncharacterized protein</fullName>
    </submittedName>
</protein>
<accession>A0A1C4D056</accession>
<name>A0A1C4D056_9BACT</name>
<dbReference type="RefSeq" id="WP_089711192.1">
    <property type="nucleotide sequence ID" value="NZ_FMAR01000005.1"/>
</dbReference>